<feature type="transmembrane region" description="Helical" evidence="5">
    <location>
        <begin position="41"/>
        <end position="72"/>
    </location>
</feature>
<dbReference type="OrthoDB" id="2386058at2"/>
<evidence type="ECO:0000256" key="2">
    <source>
        <dbReference type="ARBA" id="ARBA00022692"/>
    </source>
</evidence>
<feature type="transmembrane region" description="Helical" evidence="5">
    <location>
        <begin position="324"/>
        <end position="341"/>
    </location>
</feature>
<feature type="transmembrane region" description="Helical" evidence="5">
    <location>
        <begin position="293"/>
        <end position="312"/>
    </location>
</feature>
<reference evidence="7" key="1">
    <citation type="submission" date="2016-10" db="EMBL/GenBank/DDBJ databases">
        <authorList>
            <person name="Varghese N."/>
            <person name="Submissions S."/>
        </authorList>
    </citation>
    <scope>NUCLEOTIDE SEQUENCE [LARGE SCALE GENOMIC DNA]</scope>
    <source>
        <strain evidence="7">CGMCC 1.6763</strain>
    </source>
</reference>
<dbReference type="AlphaFoldDB" id="A0A1H6U5Q0"/>
<keyword evidence="3 5" id="KW-1133">Transmembrane helix</keyword>
<keyword evidence="2 5" id="KW-0812">Transmembrane</keyword>
<name>A0A1H6U5Q0_9BACL</name>
<evidence type="ECO:0000313" key="6">
    <source>
        <dbReference type="EMBL" id="SEI87631.1"/>
    </source>
</evidence>
<feature type="transmembrane region" description="Helical" evidence="5">
    <location>
        <begin position="221"/>
        <end position="240"/>
    </location>
</feature>
<dbReference type="Pfam" id="PF00939">
    <property type="entry name" value="Na_sulph_symp"/>
    <property type="match status" value="1"/>
</dbReference>
<dbReference type="RefSeq" id="WP_143059341.1">
    <property type="nucleotide sequence ID" value="NZ_FNZF01000001.1"/>
</dbReference>
<feature type="transmembrane region" description="Helical" evidence="5">
    <location>
        <begin position="410"/>
        <end position="434"/>
    </location>
</feature>
<feature type="transmembrane region" description="Helical" evidence="5">
    <location>
        <begin position="176"/>
        <end position="201"/>
    </location>
</feature>
<dbReference type="Proteomes" id="UP000199200">
    <property type="component" value="Unassembled WGS sequence"/>
</dbReference>
<dbReference type="PANTHER" id="PTHR10283">
    <property type="entry name" value="SOLUTE CARRIER FAMILY 13 MEMBER"/>
    <property type="match status" value="1"/>
</dbReference>
<evidence type="ECO:0000313" key="7">
    <source>
        <dbReference type="Proteomes" id="UP000199200"/>
    </source>
</evidence>
<evidence type="ECO:0000256" key="3">
    <source>
        <dbReference type="ARBA" id="ARBA00022989"/>
    </source>
</evidence>
<feature type="transmembrane region" description="Helical" evidence="5">
    <location>
        <begin position="361"/>
        <end position="380"/>
    </location>
</feature>
<comment type="subcellular location">
    <subcellularLocation>
        <location evidence="1">Membrane</location>
        <topology evidence="1">Multi-pass membrane protein</topology>
    </subcellularLocation>
</comment>
<keyword evidence="7" id="KW-1185">Reference proteome</keyword>
<dbReference type="GO" id="GO:0005886">
    <property type="term" value="C:plasma membrane"/>
    <property type="evidence" value="ECO:0007669"/>
    <property type="project" value="TreeGrafter"/>
</dbReference>
<dbReference type="EMBL" id="FNZF01000001">
    <property type="protein sequence ID" value="SEI87631.1"/>
    <property type="molecule type" value="Genomic_DNA"/>
</dbReference>
<evidence type="ECO:0000256" key="1">
    <source>
        <dbReference type="ARBA" id="ARBA00004141"/>
    </source>
</evidence>
<protein>
    <submittedName>
        <fullName evidence="6">Anion transporter</fullName>
    </submittedName>
</protein>
<feature type="transmembrane region" description="Helical" evidence="5">
    <location>
        <begin position="84"/>
        <end position="104"/>
    </location>
</feature>
<dbReference type="STRING" id="426757.SAMN04488127_0684"/>
<accession>A0A1H6U5Q0</accession>
<dbReference type="InterPro" id="IPR001898">
    <property type="entry name" value="SLC13A/DASS"/>
</dbReference>
<gene>
    <name evidence="6" type="ORF">SAMN04488127_0684</name>
</gene>
<sequence>MNALLNRRAALLLAIGLMILFAGVIQPAFLSGFSGEQQMTLLLLIIAVYFWIAAPIPSGAASLLLLALMFLFGLAETVEDTLRGFLSPALYFVLVLSLLSKALVAAEVDQVIAKILIKLSKGGPAAIIAGLPAFILALPIFLPSAAARYKIMEPLMARINSLYGYPHRSLFHKYSLFLIGMVNQNATMIVFTGGGFPILAHQLLKDYGVAELTWLEWFAKVAPPLWIGAVAMVLFMWQYLKRSVPEAGLEAKVAAEADSLEEERKPLGARFWIVMAGFILMILAWMFLDEGKVPLIVPPIILIALFALPKLGLITNQTVRQYDWETFLMLGAAFSLGLILAENGTADALAGLLTGLIPEGAGVVVKVSVIALIVFVLRFFFIIPSGALVVIFPIVISYSELIGIEPVQLAFLVILIVGSMLVLPIHSIPTYLAFETKVIEKREQYVIGAAFSGLFTVISIVAAVWYW</sequence>
<feature type="transmembrane region" description="Helical" evidence="5">
    <location>
        <begin position="269"/>
        <end position="287"/>
    </location>
</feature>
<dbReference type="GO" id="GO:0022857">
    <property type="term" value="F:transmembrane transporter activity"/>
    <property type="evidence" value="ECO:0007669"/>
    <property type="project" value="InterPro"/>
</dbReference>
<organism evidence="6 7">
    <name type="scientific">Bhargavaea ginsengi</name>
    <dbReference type="NCBI Taxonomy" id="426757"/>
    <lineage>
        <taxon>Bacteria</taxon>
        <taxon>Bacillati</taxon>
        <taxon>Bacillota</taxon>
        <taxon>Bacilli</taxon>
        <taxon>Bacillales</taxon>
        <taxon>Caryophanaceae</taxon>
        <taxon>Bhargavaea</taxon>
    </lineage>
</organism>
<feature type="transmembrane region" description="Helical" evidence="5">
    <location>
        <begin position="9"/>
        <end position="29"/>
    </location>
</feature>
<keyword evidence="4 5" id="KW-0472">Membrane</keyword>
<evidence type="ECO:0000256" key="5">
    <source>
        <dbReference type="SAM" id="Phobius"/>
    </source>
</evidence>
<feature type="transmembrane region" description="Helical" evidence="5">
    <location>
        <begin position="124"/>
        <end position="142"/>
    </location>
</feature>
<dbReference type="PANTHER" id="PTHR10283:SF125">
    <property type="entry name" value="MG(2+)_CITRATE COMPLEX SECONDARY TRANSPORTER"/>
    <property type="match status" value="1"/>
</dbReference>
<proteinExistence type="predicted"/>
<evidence type="ECO:0000256" key="4">
    <source>
        <dbReference type="ARBA" id="ARBA00023136"/>
    </source>
</evidence>
<feature type="transmembrane region" description="Helical" evidence="5">
    <location>
        <begin position="446"/>
        <end position="466"/>
    </location>
</feature>